<feature type="region of interest" description="Disordered" evidence="1">
    <location>
        <begin position="86"/>
        <end position="121"/>
    </location>
</feature>
<feature type="region of interest" description="Disordered" evidence="1">
    <location>
        <begin position="307"/>
        <end position="329"/>
    </location>
</feature>
<feature type="region of interest" description="Disordered" evidence="1">
    <location>
        <begin position="178"/>
        <end position="205"/>
    </location>
</feature>
<feature type="compositionally biased region" description="Basic residues" evidence="1">
    <location>
        <begin position="310"/>
        <end position="323"/>
    </location>
</feature>
<evidence type="ECO:0000313" key="3">
    <source>
        <dbReference type="Proteomes" id="UP000015354"/>
    </source>
</evidence>
<dbReference type="GO" id="GO:0016787">
    <property type="term" value="F:hydrolase activity"/>
    <property type="evidence" value="ECO:0007669"/>
    <property type="project" value="UniProtKB-KW"/>
</dbReference>
<accession>S9U2A3</accession>
<keyword evidence="3" id="KW-1185">Reference proteome</keyword>
<dbReference type="Proteomes" id="UP000015354">
    <property type="component" value="Unassembled WGS sequence"/>
</dbReference>
<proteinExistence type="predicted"/>
<reference evidence="2 3" key="1">
    <citation type="journal article" date="2013" name="PLoS ONE">
        <title>Predicting the Proteins of Angomonas deanei, Strigomonas culicis and Their Respective Endosymbionts Reveals New Aspects of the Trypanosomatidae Family.</title>
        <authorList>
            <person name="Motta M.C."/>
            <person name="Martins A.C."/>
            <person name="de Souza S.S."/>
            <person name="Catta-Preta C.M."/>
            <person name="Silva R."/>
            <person name="Klein C.C."/>
            <person name="de Almeida L.G."/>
            <person name="de Lima Cunha O."/>
            <person name="Ciapina L.P."/>
            <person name="Brocchi M."/>
            <person name="Colabardini A.C."/>
            <person name="de Araujo Lima B."/>
            <person name="Machado C.R."/>
            <person name="de Almeida Soares C.M."/>
            <person name="Probst C.M."/>
            <person name="de Menezes C.B."/>
            <person name="Thompson C.E."/>
            <person name="Bartholomeu D.C."/>
            <person name="Gradia D.F."/>
            <person name="Pavoni D.P."/>
            <person name="Grisard E.C."/>
            <person name="Fantinatti-Garboggini F."/>
            <person name="Marchini F.K."/>
            <person name="Rodrigues-Luiz G.F."/>
            <person name="Wagner G."/>
            <person name="Goldman G.H."/>
            <person name="Fietto J.L."/>
            <person name="Elias M.C."/>
            <person name="Goldman M.H."/>
            <person name="Sagot M.F."/>
            <person name="Pereira M."/>
            <person name="Stoco P.H."/>
            <person name="de Mendonca-Neto R.P."/>
            <person name="Teixeira S.M."/>
            <person name="Maciel T.E."/>
            <person name="de Oliveira Mendes T.A."/>
            <person name="Urmenyi T.P."/>
            <person name="de Souza W."/>
            <person name="Schenkman S."/>
            <person name="de Vasconcelos A.T."/>
        </authorList>
    </citation>
    <scope>NUCLEOTIDE SEQUENCE [LARGE SCALE GENOMIC DNA]</scope>
</reference>
<evidence type="ECO:0000256" key="1">
    <source>
        <dbReference type="SAM" id="MobiDB-lite"/>
    </source>
</evidence>
<gene>
    <name evidence="2" type="ORF">STCU_06937</name>
</gene>
<comment type="caution">
    <text evidence="2">The sequence shown here is derived from an EMBL/GenBank/DDBJ whole genome shotgun (WGS) entry which is preliminary data.</text>
</comment>
<dbReference type="EMBL" id="ATMH01006937">
    <property type="protein sequence ID" value="EPY24922.1"/>
    <property type="molecule type" value="Genomic_DNA"/>
</dbReference>
<name>S9U2A3_9TRYP</name>
<evidence type="ECO:0000313" key="2">
    <source>
        <dbReference type="EMBL" id="EPY24922.1"/>
    </source>
</evidence>
<protein>
    <submittedName>
        <fullName evidence="2">NUDIX hydrolase</fullName>
    </submittedName>
</protein>
<feature type="compositionally biased region" description="Basic and acidic residues" evidence="1">
    <location>
        <begin position="86"/>
        <end position="100"/>
    </location>
</feature>
<keyword evidence="2" id="KW-0378">Hydrolase</keyword>
<feature type="compositionally biased region" description="Basic residues" evidence="1">
    <location>
        <begin position="1"/>
        <end position="10"/>
    </location>
</feature>
<feature type="region of interest" description="Disordered" evidence="1">
    <location>
        <begin position="1"/>
        <end position="50"/>
    </location>
</feature>
<dbReference type="AlphaFoldDB" id="S9U2A3"/>
<sequence length="329" mass="37940">MLNHLAHRPLLRGAAHQRRDTPTGKRGVHVLVAPPPQHRRQPLRRGPQVQQRRVVIAVRDLDVPHVLALPPHNRRDALVRVDVRRARRRDAPPRGGDLRERRQRRERAQEKERRRRQHEGLGGVLVLPQRVHRPHPRQPVHLVRLLRHAHLLRRRAARRRLHNRRVEVRLVAVPHRRRRRPVAERPQRGGCLRRVGRGAGRPRRAEGLGGLQREVRPQHERRLLRGLAQRGEPRRALGHLDHLRAAAELAAREGEVLVLQTAAGEGVHVRHHARLGVAPHQEHLDVVRRGAGGRARGRLARAQAVAGQQHQRRGLAGRRHRWGRVHDAE</sequence>
<organism evidence="2 3">
    <name type="scientific">Strigomonas culicis</name>
    <dbReference type="NCBI Taxonomy" id="28005"/>
    <lineage>
        <taxon>Eukaryota</taxon>
        <taxon>Discoba</taxon>
        <taxon>Euglenozoa</taxon>
        <taxon>Kinetoplastea</taxon>
        <taxon>Metakinetoplastina</taxon>
        <taxon>Trypanosomatida</taxon>
        <taxon>Trypanosomatidae</taxon>
        <taxon>Strigomonadinae</taxon>
        <taxon>Strigomonas</taxon>
    </lineage>
</organism>